<dbReference type="InterPro" id="IPR012677">
    <property type="entry name" value="Nucleotide-bd_a/b_plait_sf"/>
</dbReference>
<dbReference type="CDD" id="cd00590">
    <property type="entry name" value="RRM_SF"/>
    <property type="match status" value="1"/>
</dbReference>
<dbReference type="EMBL" id="BLLF01001683">
    <property type="protein sequence ID" value="GFH20706.1"/>
    <property type="molecule type" value="Genomic_DNA"/>
</dbReference>
<evidence type="ECO:0000313" key="4">
    <source>
        <dbReference type="Proteomes" id="UP000485058"/>
    </source>
</evidence>
<reference evidence="3 4" key="1">
    <citation type="submission" date="2020-02" db="EMBL/GenBank/DDBJ databases">
        <title>Draft genome sequence of Haematococcus lacustris strain NIES-144.</title>
        <authorList>
            <person name="Morimoto D."/>
            <person name="Nakagawa S."/>
            <person name="Yoshida T."/>
            <person name="Sawayama S."/>
        </authorList>
    </citation>
    <scope>NUCLEOTIDE SEQUENCE [LARGE SCALE GENOMIC DNA]</scope>
    <source>
        <strain evidence="3 4">NIES-144</strain>
    </source>
</reference>
<dbReference type="SUPFAM" id="SSF54928">
    <property type="entry name" value="RNA-binding domain, RBD"/>
    <property type="match status" value="1"/>
</dbReference>
<evidence type="ECO:0000256" key="1">
    <source>
        <dbReference type="PROSITE-ProRule" id="PRU00176"/>
    </source>
</evidence>
<dbReference type="Pfam" id="PF00076">
    <property type="entry name" value="RRM_1"/>
    <property type="match status" value="1"/>
</dbReference>
<feature type="domain" description="RRM" evidence="2">
    <location>
        <begin position="19"/>
        <end position="86"/>
    </location>
</feature>
<dbReference type="AlphaFoldDB" id="A0A699ZP64"/>
<keyword evidence="4" id="KW-1185">Reference proteome</keyword>
<dbReference type="PROSITE" id="PS50102">
    <property type="entry name" value="RRM"/>
    <property type="match status" value="1"/>
</dbReference>
<accession>A0A699ZP64</accession>
<gene>
    <name evidence="3" type="ORF">HaLaN_17872</name>
</gene>
<evidence type="ECO:0000313" key="3">
    <source>
        <dbReference type="EMBL" id="GFH20706.1"/>
    </source>
</evidence>
<keyword evidence="1" id="KW-0694">RNA-binding</keyword>
<dbReference type="InterPro" id="IPR000504">
    <property type="entry name" value="RRM_dom"/>
</dbReference>
<dbReference type="Proteomes" id="UP000485058">
    <property type="component" value="Unassembled WGS sequence"/>
</dbReference>
<protein>
    <recommendedName>
        <fullName evidence="2">RRM domain-containing protein</fullName>
    </recommendedName>
</protein>
<organism evidence="3 4">
    <name type="scientific">Haematococcus lacustris</name>
    <name type="common">Green alga</name>
    <name type="synonym">Haematococcus pluvialis</name>
    <dbReference type="NCBI Taxonomy" id="44745"/>
    <lineage>
        <taxon>Eukaryota</taxon>
        <taxon>Viridiplantae</taxon>
        <taxon>Chlorophyta</taxon>
        <taxon>core chlorophytes</taxon>
        <taxon>Chlorophyceae</taxon>
        <taxon>CS clade</taxon>
        <taxon>Chlamydomonadales</taxon>
        <taxon>Haematococcaceae</taxon>
        <taxon>Haematococcus</taxon>
    </lineage>
</organism>
<dbReference type="GO" id="GO:0003723">
    <property type="term" value="F:RNA binding"/>
    <property type="evidence" value="ECO:0007669"/>
    <property type="project" value="UniProtKB-UniRule"/>
</dbReference>
<comment type="caution">
    <text evidence="3">The sequence shown here is derived from an EMBL/GenBank/DDBJ whole genome shotgun (WGS) entry which is preliminary data.</text>
</comment>
<name>A0A699ZP64_HAELA</name>
<proteinExistence type="predicted"/>
<dbReference type="InterPro" id="IPR035979">
    <property type="entry name" value="RBD_domain_sf"/>
</dbReference>
<sequence length="86" mass="9289">MAGTDGGEQQQAARGNYQYRVVVSNLPQEHLPQSLFDEEFSKYGPLKKGPGAVTIHNMGPGQGGKIAFIKFEDAAAVELAIKNKNE</sequence>
<evidence type="ECO:0000259" key="2">
    <source>
        <dbReference type="PROSITE" id="PS50102"/>
    </source>
</evidence>
<dbReference type="Gene3D" id="3.30.70.330">
    <property type="match status" value="1"/>
</dbReference>